<dbReference type="GO" id="GO:0032259">
    <property type="term" value="P:methylation"/>
    <property type="evidence" value="ECO:0007669"/>
    <property type="project" value="UniProtKB-KW"/>
</dbReference>
<keyword evidence="1" id="KW-0489">Methyltransferase</keyword>
<proteinExistence type="predicted"/>
<dbReference type="EC" id="2.1.1.197" evidence="1"/>
<organism evidence="1">
    <name type="scientific">mine drainage metagenome</name>
    <dbReference type="NCBI Taxonomy" id="410659"/>
    <lineage>
        <taxon>unclassified sequences</taxon>
        <taxon>metagenomes</taxon>
        <taxon>ecological metagenomes</taxon>
    </lineage>
</organism>
<keyword evidence="1" id="KW-0808">Transferase</keyword>
<gene>
    <name evidence="1" type="ORF">CARN8_800004</name>
</gene>
<dbReference type="EMBL" id="UOYP01000705">
    <property type="protein sequence ID" value="VAY89689.1"/>
    <property type="molecule type" value="Genomic_DNA"/>
</dbReference>
<evidence type="ECO:0000313" key="1">
    <source>
        <dbReference type="EMBL" id="VAY89689.1"/>
    </source>
</evidence>
<dbReference type="GO" id="GO:0102130">
    <property type="term" value="F:malonyl-CoA methyltransferase activity"/>
    <property type="evidence" value="ECO:0007669"/>
    <property type="project" value="UniProtKB-EC"/>
</dbReference>
<protein>
    <submittedName>
        <fullName evidence="1">Malonyl-(Acyl-carrier protein) O-methyltransferase</fullName>
        <ecNumber evidence="1">2.1.1.197</ecNumber>
    </submittedName>
</protein>
<accession>A0A3P3ZSR9</accession>
<dbReference type="AlphaFoldDB" id="A0A3P3ZSR9"/>
<name>A0A3P3ZSR9_9ZZZZ</name>
<reference evidence="1" key="1">
    <citation type="submission" date="2018-10" db="EMBL/GenBank/DDBJ databases">
        <authorList>
            <person name="Plewniak F."/>
        </authorList>
    </citation>
    <scope>NUCLEOTIDE SEQUENCE</scope>
</reference>
<sequence>MNDLGDALVQTRLADPVMEREDLHIDYPDLNLLLQDLRALGPAPAPRPTSWVGQQAWQRMTRAYEEQRSTSGLPTTLEVIYGQAWKPQPRTLPDGRAVIEVRPAP</sequence>